<protein>
    <recommendedName>
        <fullName evidence="1">non-specific serine/threonine protein kinase</fullName>
        <ecNumber evidence="1">2.7.11.1</ecNumber>
    </recommendedName>
</protein>
<evidence type="ECO:0000313" key="10">
    <source>
        <dbReference type="EMBL" id="KAH7445400.1"/>
    </source>
</evidence>
<dbReference type="OrthoDB" id="3967at2759"/>
<organism evidence="10 11">
    <name type="scientific">Ceratopteris richardii</name>
    <name type="common">Triangle waterfern</name>
    <dbReference type="NCBI Taxonomy" id="49495"/>
    <lineage>
        <taxon>Eukaryota</taxon>
        <taxon>Viridiplantae</taxon>
        <taxon>Streptophyta</taxon>
        <taxon>Embryophyta</taxon>
        <taxon>Tracheophyta</taxon>
        <taxon>Polypodiopsida</taxon>
        <taxon>Polypodiidae</taxon>
        <taxon>Polypodiales</taxon>
        <taxon>Pteridineae</taxon>
        <taxon>Pteridaceae</taxon>
        <taxon>Parkerioideae</taxon>
        <taxon>Ceratopteris</taxon>
    </lineage>
</organism>
<feature type="compositionally biased region" description="Basic and acidic residues" evidence="8">
    <location>
        <begin position="187"/>
        <end position="198"/>
    </location>
</feature>
<feature type="region of interest" description="Disordered" evidence="8">
    <location>
        <begin position="1"/>
        <end position="77"/>
    </location>
</feature>
<feature type="compositionally biased region" description="Basic residues" evidence="8">
    <location>
        <begin position="43"/>
        <end position="61"/>
    </location>
</feature>
<dbReference type="GO" id="GO:0005524">
    <property type="term" value="F:ATP binding"/>
    <property type="evidence" value="ECO:0007669"/>
    <property type="project" value="UniProtKB-KW"/>
</dbReference>
<dbReference type="Gene3D" id="3.30.200.20">
    <property type="entry name" value="Phosphorylase Kinase, domain 1"/>
    <property type="match status" value="1"/>
</dbReference>
<keyword evidence="6" id="KW-0067">ATP-binding</keyword>
<dbReference type="PROSITE" id="PS50011">
    <property type="entry name" value="PROTEIN_KINASE_DOM"/>
    <property type="match status" value="1"/>
</dbReference>
<dbReference type="GO" id="GO:0004674">
    <property type="term" value="F:protein serine/threonine kinase activity"/>
    <property type="evidence" value="ECO:0007669"/>
    <property type="project" value="UniProtKB-KW"/>
</dbReference>
<keyword evidence="11" id="KW-1185">Reference proteome</keyword>
<dbReference type="OMA" id="HAHNESH"/>
<comment type="caution">
    <text evidence="10">The sequence shown here is derived from an EMBL/GenBank/DDBJ whole genome shotgun (WGS) entry which is preliminary data.</text>
</comment>
<feature type="compositionally biased region" description="Basic and acidic residues" evidence="8">
    <location>
        <begin position="482"/>
        <end position="505"/>
    </location>
</feature>
<evidence type="ECO:0000313" key="11">
    <source>
        <dbReference type="Proteomes" id="UP000825935"/>
    </source>
</evidence>
<keyword evidence="5" id="KW-0418">Kinase</keyword>
<proteinExistence type="inferred from homology"/>
<accession>A0A8T2VDV0</accession>
<dbReference type="SMART" id="SM00220">
    <property type="entry name" value="S_TKc"/>
    <property type="match status" value="1"/>
</dbReference>
<feature type="region of interest" description="Disordered" evidence="8">
    <location>
        <begin position="187"/>
        <end position="606"/>
    </location>
</feature>
<dbReference type="Pfam" id="PF00069">
    <property type="entry name" value="Pkinase"/>
    <property type="match status" value="1"/>
</dbReference>
<evidence type="ECO:0000256" key="2">
    <source>
        <dbReference type="ARBA" id="ARBA00022527"/>
    </source>
</evidence>
<dbReference type="Gene3D" id="1.10.510.10">
    <property type="entry name" value="Transferase(Phosphotransferase) domain 1"/>
    <property type="match status" value="1"/>
</dbReference>
<dbReference type="PANTHER" id="PTHR24058">
    <property type="entry name" value="DUAL SPECIFICITY PROTEIN KINASE"/>
    <property type="match status" value="1"/>
</dbReference>
<feature type="compositionally biased region" description="Basic and acidic residues" evidence="8">
    <location>
        <begin position="272"/>
        <end position="314"/>
    </location>
</feature>
<dbReference type="GO" id="GO:0045292">
    <property type="term" value="P:mRNA cis splicing, via spliceosome"/>
    <property type="evidence" value="ECO:0007669"/>
    <property type="project" value="InterPro"/>
</dbReference>
<evidence type="ECO:0000259" key="9">
    <source>
        <dbReference type="PROSITE" id="PS50011"/>
    </source>
</evidence>
<evidence type="ECO:0000256" key="8">
    <source>
        <dbReference type="SAM" id="MobiDB-lite"/>
    </source>
</evidence>
<dbReference type="CDD" id="cd14135">
    <property type="entry name" value="STKc_PRP4"/>
    <property type="match status" value="1"/>
</dbReference>
<dbReference type="Proteomes" id="UP000825935">
    <property type="component" value="Chromosome 1"/>
</dbReference>
<keyword evidence="4" id="KW-0547">Nucleotide-binding</keyword>
<feature type="compositionally biased region" description="Basic and acidic residues" evidence="8">
    <location>
        <begin position="10"/>
        <end position="42"/>
    </location>
</feature>
<reference evidence="10" key="1">
    <citation type="submission" date="2021-08" db="EMBL/GenBank/DDBJ databases">
        <title>WGS assembly of Ceratopteris richardii.</title>
        <authorList>
            <person name="Marchant D.B."/>
            <person name="Chen G."/>
            <person name="Jenkins J."/>
            <person name="Shu S."/>
            <person name="Leebens-Mack J."/>
            <person name="Grimwood J."/>
            <person name="Schmutz J."/>
            <person name="Soltis P."/>
            <person name="Soltis D."/>
            <person name="Chen Z.-H."/>
        </authorList>
    </citation>
    <scope>NUCLEOTIDE SEQUENCE</scope>
    <source>
        <strain evidence="10">Whitten #5841</strain>
        <tissue evidence="10">Leaf</tissue>
    </source>
</reference>
<dbReference type="EMBL" id="CM035406">
    <property type="protein sequence ID" value="KAH7445400.1"/>
    <property type="molecule type" value="Genomic_DNA"/>
</dbReference>
<dbReference type="InterPro" id="IPR000719">
    <property type="entry name" value="Prot_kinase_dom"/>
</dbReference>
<evidence type="ECO:0000256" key="1">
    <source>
        <dbReference type="ARBA" id="ARBA00012513"/>
    </source>
</evidence>
<feature type="region of interest" description="Disordered" evidence="8">
    <location>
        <begin position="679"/>
        <end position="700"/>
    </location>
</feature>
<sequence length="1078" mass="124366">MARSPENLSDQERESSEWRGEGLSKHHRHRDDEKHRSSESKSSKHKHKHHKHKHRRKHRRSHADASIEEIAGDQCDRVSIDPVQAACQTDLSEERAEFLHSHVDVKEECDVGVCTTNAEDLKVDEHIVDNTKRTEDDRSLVPSIGTQVDDEMEEGEILDEDVNQDEFPQLGAVLDDTAGIATIEQVSKDSTEDMHCETEGIPSRQLKSKVPENIEKSLDIDDLSEQRHICTEKELSPISGSFKKDISHSEMRKGTSTSHEKAGNSNSSHLSSGREKDKNAGSRSQESDWYSRHIKDTVRQDDSVRRSASREAGHDSQLLRSNHERKDRNRRSRSREIPQGQDRSRRSRSRETQQGRDQTRRSRFREAEQERRSRSREGQRVSKSRVDEVSRLRDIAYDKRDSRSRYESRRSRSREHSKHDYTDRRNIERKRSRSLSRSGRDYSDRRRSRSASRGARDITERRRSRSRGYPEEHRDKRRRSRSRESSRDRDRRRSLSRIGRDYSDRRRSRSRGHYGEHIDKRRRSRSREAFGDRRTYESIRHRSVKQTQAGDHDRASNRETINKAADEQKYVDGQAKGTDSIERDDEDEEEYQDSASLQSEEDVDKEVERIRMRRQAIMEKHKKQEQQESARKLDLNEVLEPTTGTSESIGDVKVYMDENPSVVSDISKNAFNLDKDSLQNGMIERPSGTRGLGEGTPKSEEKVNDMFSDYIFGESPAGGRKQVKGDGVALETSGLTDNWDDGEGYYCHRIGEVLDGRYEIAASHGRGVFSSVVRARDLKATRKDLDEVAIKIIRNNDVMLKSGQQELSILRKLDGADPENRRHCVRFLTSFDYRKHLCLVFESMHMNLREVLKKFGRNIGLNLGAVRVYAKQLFIALKHLRNCGVLHCDIKPDNMLVNESKKVLKLCDFGSAMFAGENEITPYLVSRFYRAPEIILGLPYDHPLDMWSVGCCLYEFFTGKVLFPGPTNNDMLRLHMELKGPFPKKMLKKAAFASKHFDQDYNFCAVEEDPVTKASIKRVLVNVKPKDIATLVTGQGTVDESGKMLNNFRDLLDKIFMLDPEKRLTVSQALSHPFITGK</sequence>
<dbReference type="AlphaFoldDB" id="A0A8T2VDV0"/>
<gene>
    <name evidence="10" type="ORF">KP509_01G007000</name>
</gene>
<dbReference type="FunFam" id="1.10.510.10:FF:000078">
    <property type="entry name" value="Serine/threonine-protein kinase PRP4 homolog"/>
    <property type="match status" value="1"/>
</dbReference>
<evidence type="ECO:0000256" key="6">
    <source>
        <dbReference type="ARBA" id="ARBA00022840"/>
    </source>
</evidence>
<dbReference type="SUPFAM" id="SSF56112">
    <property type="entry name" value="Protein kinase-like (PK-like)"/>
    <property type="match status" value="1"/>
</dbReference>
<dbReference type="EC" id="2.7.11.1" evidence="1"/>
<feature type="compositionally biased region" description="Basic and acidic residues" evidence="8">
    <location>
        <begin position="242"/>
        <end position="262"/>
    </location>
</feature>
<keyword evidence="3" id="KW-0808">Transferase</keyword>
<feature type="compositionally biased region" description="Basic and acidic residues" evidence="8">
    <location>
        <begin position="349"/>
        <end position="410"/>
    </location>
</feature>
<feature type="region of interest" description="Disordered" evidence="8">
    <location>
        <begin position="132"/>
        <end position="152"/>
    </location>
</feature>
<dbReference type="InterPro" id="IPR008271">
    <property type="entry name" value="Ser/Thr_kinase_AS"/>
</dbReference>
<dbReference type="PROSITE" id="PS00108">
    <property type="entry name" value="PROTEIN_KINASE_ST"/>
    <property type="match status" value="1"/>
</dbReference>
<evidence type="ECO:0000256" key="7">
    <source>
        <dbReference type="ARBA" id="ARBA00023596"/>
    </source>
</evidence>
<feature type="compositionally biased region" description="Acidic residues" evidence="8">
    <location>
        <begin position="582"/>
        <end position="592"/>
    </location>
</feature>
<feature type="compositionally biased region" description="Basic and acidic residues" evidence="8">
    <location>
        <begin position="417"/>
        <end position="426"/>
    </location>
</feature>
<feature type="compositionally biased region" description="Basic and acidic residues" evidence="8">
    <location>
        <begin position="526"/>
        <end position="540"/>
    </location>
</feature>
<feature type="domain" description="Protein kinase" evidence="9">
    <location>
        <begin position="758"/>
        <end position="1075"/>
    </location>
</feature>
<evidence type="ECO:0000256" key="4">
    <source>
        <dbReference type="ARBA" id="ARBA00022741"/>
    </source>
</evidence>
<feature type="compositionally biased region" description="Basic and acidic residues" evidence="8">
    <location>
        <begin position="550"/>
        <end position="570"/>
    </location>
</feature>
<dbReference type="PANTHER" id="PTHR24058:SF103">
    <property type="entry name" value="SERINE_THREONINE-PROTEIN KINASE PRP4 HOMOLOG"/>
    <property type="match status" value="1"/>
</dbReference>
<feature type="compositionally biased region" description="Basic and acidic residues" evidence="8">
    <location>
        <begin position="209"/>
        <end position="235"/>
    </location>
</feature>
<dbReference type="InterPro" id="IPR044092">
    <property type="entry name" value="STKc_PRP4"/>
</dbReference>
<dbReference type="InterPro" id="IPR011009">
    <property type="entry name" value="Kinase-like_dom_sf"/>
</dbReference>
<name>A0A8T2VDV0_CERRI</name>
<evidence type="ECO:0000256" key="3">
    <source>
        <dbReference type="ARBA" id="ARBA00022679"/>
    </source>
</evidence>
<evidence type="ECO:0000256" key="5">
    <source>
        <dbReference type="ARBA" id="ARBA00022777"/>
    </source>
</evidence>
<comment type="similarity">
    <text evidence="7">Belongs to the protein kinase superfamily. CMGC Ser/Thr protein kinase family.</text>
</comment>
<dbReference type="InterPro" id="IPR050494">
    <property type="entry name" value="Ser_Thr_dual-spec_kinase"/>
</dbReference>
<keyword evidence="2" id="KW-0723">Serine/threonine-protein kinase</keyword>